<dbReference type="GO" id="GO:0004197">
    <property type="term" value="F:cysteine-type endopeptidase activity"/>
    <property type="evidence" value="ECO:0007669"/>
    <property type="project" value="InterPro"/>
</dbReference>
<reference evidence="3 4" key="1">
    <citation type="submission" date="2019-06" db="EMBL/GenBank/DDBJ databases">
        <title>Genome sequencing of plant associated microbes to promote plant fitness in Sorghum bicolor and Oryza sativa.</title>
        <authorList>
            <person name="Coleman-Derr D."/>
        </authorList>
    </citation>
    <scope>NUCLEOTIDE SEQUENCE [LARGE SCALE GENOMIC DNA]</scope>
    <source>
        <strain evidence="3 4">KV-663</strain>
    </source>
</reference>
<dbReference type="InterPro" id="IPR050452">
    <property type="entry name" value="Metacaspase"/>
</dbReference>
<dbReference type="OrthoDB" id="8447555at2"/>
<evidence type="ECO:0000256" key="1">
    <source>
        <dbReference type="SAM" id="MobiDB-lite"/>
    </source>
</evidence>
<dbReference type="InterPro" id="IPR011600">
    <property type="entry name" value="Pept_C14_caspase"/>
</dbReference>
<dbReference type="PANTHER" id="PTHR48104:SF30">
    <property type="entry name" value="METACASPASE-1"/>
    <property type="match status" value="1"/>
</dbReference>
<evidence type="ECO:0000313" key="3">
    <source>
        <dbReference type="EMBL" id="TQM58537.1"/>
    </source>
</evidence>
<dbReference type="GO" id="GO:0005737">
    <property type="term" value="C:cytoplasm"/>
    <property type="evidence" value="ECO:0007669"/>
    <property type="project" value="TreeGrafter"/>
</dbReference>
<comment type="caution">
    <text evidence="3">The sequence shown here is derived from an EMBL/GenBank/DDBJ whole genome shotgun (WGS) entry which is preliminary data.</text>
</comment>
<dbReference type="Pfam" id="PF00656">
    <property type="entry name" value="Peptidase_C14"/>
    <property type="match status" value="1"/>
</dbReference>
<name>A0A543HJP9_9MICO</name>
<evidence type="ECO:0000313" key="4">
    <source>
        <dbReference type="Proteomes" id="UP000316747"/>
    </source>
</evidence>
<gene>
    <name evidence="3" type="ORF">FBY41_3905</name>
</gene>
<proteinExistence type="predicted"/>
<keyword evidence="4" id="KW-1185">Reference proteome</keyword>
<accession>A0A543HJP9</accession>
<feature type="region of interest" description="Disordered" evidence="1">
    <location>
        <begin position="278"/>
        <end position="301"/>
    </location>
</feature>
<protein>
    <submittedName>
        <fullName evidence="3">Caspase domain-containing protein</fullName>
    </submittedName>
</protein>
<dbReference type="InterPro" id="IPR029030">
    <property type="entry name" value="Caspase-like_dom_sf"/>
</dbReference>
<feature type="domain" description="Peptidase C14 caspase" evidence="2">
    <location>
        <begin position="6"/>
        <end position="278"/>
    </location>
</feature>
<organism evidence="3 4">
    <name type="scientific">Humibacillus xanthopallidus</name>
    <dbReference type="NCBI Taxonomy" id="412689"/>
    <lineage>
        <taxon>Bacteria</taxon>
        <taxon>Bacillati</taxon>
        <taxon>Actinomycetota</taxon>
        <taxon>Actinomycetes</taxon>
        <taxon>Micrococcales</taxon>
        <taxon>Intrasporangiaceae</taxon>
        <taxon>Humibacillus</taxon>
    </lineage>
</organism>
<dbReference type="Gene3D" id="3.40.50.1460">
    <property type="match status" value="1"/>
</dbReference>
<dbReference type="AlphaFoldDB" id="A0A543HJP9"/>
<dbReference type="Proteomes" id="UP000316747">
    <property type="component" value="Unassembled WGS sequence"/>
</dbReference>
<evidence type="ECO:0000259" key="2">
    <source>
        <dbReference type="Pfam" id="PF00656"/>
    </source>
</evidence>
<dbReference type="RefSeq" id="WP_141846046.1">
    <property type="nucleotide sequence ID" value="NZ_VFPM01000003.1"/>
</dbReference>
<sequence length="669" mass="71031">MAGHVYALLVGIDAYTGAVPQLSGCVNDVTAFAAVLQGRVSAEDLSLVTITDEDATRAAVTTEFTRLLGQAGAEDVALFYYSGHGAHQEAPEELWPYEPDHQNETLVLVDSREPGGWDLADKELAVLIAQVAASGCHLLVVLDCCHSGDATRDVDEVVRQAPPDNRHRPIESFLTGTVEQAAAQAAAAAGGQTTRDLDQAPRERWTPPAGRHVLLAACRSSEKAKEIRTQGQHRGALSAALEKTLVQSEDTPSYRDVLLMVTSQVTTTVRDQHPQFETVDSSELDRPFLGGSIPETPRPLTLSHRPEGWVIDSGAVHGVPEPIRIGDSTDTTELAIYALSAVGRGQPLATAVVTRVLPDRSVVTVTPELDPSSIYRAVMTSIPLKPLAVAVAGDAAGTSALRSAADKADSTLIDLIEASDTPPPPDLQVEATPAGFVITRPGLVRPLVPVVAGEGREGRTIAALEHVARWLRLSGLTNPTSRLATNAVRVSVVTADGRTDDGGTVEIAYVDDKAPKFTVTLENTTKEPLWAALLDLTDSYGIYTDAFAAGRVALAPGEKTSLELGGEVPDVLWNEGIVTVTDRLIVVTSTMEFDPRSLQQGDLAVSTVPGSGGGDGAGGMTTRSAFTPRSTLERMLGSVTTRRLPPRTTETIADWRTNRIDVVTSRPHP</sequence>
<dbReference type="SUPFAM" id="SSF52129">
    <property type="entry name" value="Caspase-like"/>
    <property type="match status" value="1"/>
</dbReference>
<dbReference type="EMBL" id="VFPM01000003">
    <property type="protein sequence ID" value="TQM58537.1"/>
    <property type="molecule type" value="Genomic_DNA"/>
</dbReference>
<dbReference type="PANTHER" id="PTHR48104">
    <property type="entry name" value="METACASPASE-4"/>
    <property type="match status" value="1"/>
</dbReference>
<dbReference type="GO" id="GO:0006508">
    <property type="term" value="P:proteolysis"/>
    <property type="evidence" value="ECO:0007669"/>
    <property type="project" value="InterPro"/>
</dbReference>